<dbReference type="RefSeq" id="WP_155304479.1">
    <property type="nucleotide sequence ID" value="NZ_AP021875.1"/>
</dbReference>
<dbReference type="AlphaFoldDB" id="A0A5K7ZAT4"/>
<evidence type="ECO:0000256" key="2">
    <source>
        <dbReference type="ARBA" id="ARBA00022679"/>
    </source>
</evidence>
<organism evidence="6 7">
    <name type="scientific">Desulfosarcina widdelii</name>
    <dbReference type="NCBI Taxonomy" id="947919"/>
    <lineage>
        <taxon>Bacteria</taxon>
        <taxon>Pseudomonadati</taxon>
        <taxon>Thermodesulfobacteriota</taxon>
        <taxon>Desulfobacteria</taxon>
        <taxon>Desulfobacterales</taxon>
        <taxon>Desulfosarcinaceae</taxon>
        <taxon>Desulfosarcina</taxon>
    </lineage>
</organism>
<dbReference type="GO" id="GO:0032259">
    <property type="term" value="P:methylation"/>
    <property type="evidence" value="ECO:0007669"/>
    <property type="project" value="UniProtKB-KW"/>
</dbReference>
<dbReference type="InterPro" id="IPR017226">
    <property type="entry name" value="BHMT-like"/>
</dbReference>
<evidence type="ECO:0000313" key="7">
    <source>
        <dbReference type="Proteomes" id="UP000427769"/>
    </source>
</evidence>
<sequence>MASHDTMLKEIPTRPILLDGGMGRELQFRGVRLSRQIWSAGALTEAPDMVRTVHEDYIRAGADIITTNTYGLIREDLAKAGLEDRYEDLNAIAGRLARQACAIADRPVLVAGSLPPLRGSFRPDRVGPASKLIPFYREQARLLAPFVDFYLCETMSSAAEGRAAAAGAQEAGKPVWVSWTLHEDHSGRLRSGETIKEAVHALDGLGVTGCLVNCSAPASITKAIPLLVESAADRIIGGYANTFHPIPEDWQLDGNQETDGLLSLRSDLDPEAYAQYAGQWIRDGAAVVGGCCGTRPAHIKKIFNLISGGGN</sequence>
<dbReference type="EMBL" id="AP021875">
    <property type="protein sequence ID" value="BBO75574.1"/>
    <property type="molecule type" value="Genomic_DNA"/>
</dbReference>
<dbReference type="PANTHER" id="PTHR11103">
    <property type="entry name" value="SLR1189 PROTEIN"/>
    <property type="match status" value="1"/>
</dbReference>
<dbReference type="OrthoDB" id="9803687at2"/>
<dbReference type="Gene3D" id="3.20.20.330">
    <property type="entry name" value="Homocysteine-binding-like domain"/>
    <property type="match status" value="1"/>
</dbReference>
<name>A0A5K7ZAT4_9BACT</name>
<dbReference type="PIRSF" id="PIRSF037505">
    <property type="entry name" value="Betaine_HMT"/>
    <property type="match status" value="1"/>
</dbReference>
<evidence type="ECO:0000256" key="3">
    <source>
        <dbReference type="PIRSR" id="PIRSR037505-2"/>
    </source>
</evidence>
<dbReference type="GO" id="GO:0008168">
    <property type="term" value="F:methyltransferase activity"/>
    <property type="evidence" value="ECO:0007669"/>
    <property type="project" value="UniProtKB-UniRule"/>
</dbReference>
<keyword evidence="3 4" id="KW-0479">Metal-binding</keyword>
<feature type="domain" description="Hcy-binding" evidence="5">
    <location>
        <begin position="4"/>
        <end position="306"/>
    </location>
</feature>
<protein>
    <submittedName>
        <fullName evidence="6">Homocysteine S-methyltransferase</fullName>
    </submittedName>
</protein>
<dbReference type="PROSITE" id="PS50970">
    <property type="entry name" value="HCY"/>
    <property type="match status" value="1"/>
</dbReference>
<keyword evidence="3 4" id="KW-0862">Zinc</keyword>
<accession>A0A5K7ZAT4</accession>
<gene>
    <name evidence="6" type="ORF">DSCW_29910</name>
</gene>
<keyword evidence="1 4" id="KW-0489">Methyltransferase</keyword>
<evidence type="ECO:0000259" key="5">
    <source>
        <dbReference type="PROSITE" id="PS50970"/>
    </source>
</evidence>
<dbReference type="SUPFAM" id="SSF82282">
    <property type="entry name" value="Homocysteine S-methyltransferase"/>
    <property type="match status" value="1"/>
</dbReference>
<reference evidence="6 7" key="1">
    <citation type="submission" date="2019-11" db="EMBL/GenBank/DDBJ databases">
        <title>Comparative genomics of hydrocarbon-degrading Desulfosarcina strains.</title>
        <authorList>
            <person name="Watanabe M."/>
            <person name="Kojima H."/>
            <person name="Fukui M."/>
        </authorList>
    </citation>
    <scope>NUCLEOTIDE SEQUENCE [LARGE SCALE GENOMIC DNA]</scope>
    <source>
        <strain evidence="6 7">PP31</strain>
    </source>
</reference>
<dbReference type="InterPro" id="IPR003726">
    <property type="entry name" value="HCY_dom"/>
</dbReference>
<comment type="cofactor">
    <cofactor evidence="3">
        <name>Zn(2+)</name>
        <dbReference type="ChEBI" id="CHEBI:29105"/>
    </cofactor>
    <text evidence="3">Binds 1 zinc ion per subunit.</text>
</comment>
<evidence type="ECO:0000256" key="1">
    <source>
        <dbReference type="ARBA" id="ARBA00022603"/>
    </source>
</evidence>
<dbReference type="GO" id="GO:0008270">
    <property type="term" value="F:zinc ion binding"/>
    <property type="evidence" value="ECO:0007669"/>
    <property type="project" value="InterPro"/>
</dbReference>
<dbReference type="GO" id="GO:0009086">
    <property type="term" value="P:methionine biosynthetic process"/>
    <property type="evidence" value="ECO:0007669"/>
    <property type="project" value="InterPro"/>
</dbReference>
<keyword evidence="2 4" id="KW-0808">Transferase</keyword>
<dbReference type="Proteomes" id="UP000427769">
    <property type="component" value="Chromosome"/>
</dbReference>
<dbReference type="PANTHER" id="PTHR11103:SF18">
    <property type="entry name" value="SLR1189 PROTEIN"/>
    <property type="match status" value="1"/>
</dbReference>
<keyword evidence="7" id="KW-1185">Reference proteome</keyword>
<dbReference type="InterPro" id="IPR036589">
    <property type="entry name" value="HCY_dom_sf"/>
</dbReference>
<evidence type="ECO:0000256" key="4">
    <source>
        <dbReference type="PROSITE-ProRule" id="PRU00333"/>
    </source>
</evidence>
<feature type="binding site" evidence="3 4">
    <location>
        <position position="291"/>
    </location>
    <ligand>
        <name>Zn(2+)</name>
        <dbReference type="ChEBI" id="CHEBI:29105"/>
    </ligand>
</feature>
<feature type="binding site" evidence="3 4">
    <location>
        <position position="214"/>
    </location>
    <ligand>
        <name>Zn(2+)</name>
        <dbReference type="ChEBI" id="CHEBI:29105"/>
    </ligand>
</feature>
<proteinExistence type="predicted"/>
<dbReference type="Pfam" id="PF02574">
    <property type="entry name" value="S-methyl_trans"/>
    <property type="match status" value="1"/>
</dbReference>
<evidence type="ECO:0000313" key="6">
    <source>
        <dbReference type="EMBL" id="BBO75574.1"/>
    </source>
</evidence>
<feature type="binding site" evidence="3 4">
    <location>
        <position position="292"/>
    </location>
    <ligand>
        <name>Zn(2+)</name>
        <dbReference type="ChEBI" id="CHEBI:29105"/>
    </ligand>
</feature>
<dbReference type="KEGG" id="dwd:DSCW_29910"/>